<dbReference type="Proteomes" id="UP001432000">
    <property type="component" value="Chromosome"/>
</dbReference>
<dbReference type="PANTHER" id="PTHR40057:SF1">
    <property type="entry name" value="SLR1162 PROTEIN"/>
    <property type="match status" value="1"/>
</dbReference>
<keyword evidence="1" id="KW-0472">Membrane</keyword>
<evidence type="ECO:0000259" key="2">
    <source>
        <dbReference type="Pfam" id="PF03992"/>
    </source>
</evidence>
<keyword evidence="1" id="KW-1133">Transmembrane helix</keyword>
<dbReference type="Pfam" id="PF03992">
    <property type="entry name" value="ABM"/>
    <property type="match status" value="1"/>
</dbReference>
<organism evidence="3 4">
    <name type="scientific">Rhodococcus sovatensis</name>
    <dbReference type="NCBI Taxonomy" id="1805840"/>
    <lineage>
        <taxon>Bacteria</taxon>
        <taxon>Bacillati</taxon>
        <taxon>Actinomycetota</taxon>
        <taxon>Actinomycetes</taxon>
        <taxon>Mycobacteriales</taxon>
        <taxon>Nocardiaceae</taxon>
        <taxon>Rhodococcus</taxon>
    </lineage>
</organism>
<feature type="transmembrane region" description="Helical" evidence="1">
    <location>
        <begin position="295"/>
        <end position="317"/>
    </location>
</feature>
<reference evidence="3 4" key="1">
    <citation type="submission" date="2024-03" db="EMBL/GenBank/DDBJ databases">
        <title>Natural products discovery in diverse microorganisms through a two-stage MS feature dereplication strategy.</title>
        <authorList>
            <person name="Zhang R."/>
        </authorList>
    </citation>
    <scope>NUCLEOTIDE SEQUENCE [LARGE SCALE GENOMIC DNA]</scope>
    <source>
        <strain evidence="3 4">18930</strain>
    </source>
</reference>
<dbReference type="InterPro" id="IPR011008">
    <property type="entry name" value="Dimeric_a/b-barrel"/>
</dbReference>
<dbReference type="GO" id="GO:0004497">
    <property type="term" value="F:monooxygenase activity"/>
    <property type="evidence" value="ECO:0007669"/>
    <property type="project" value="UniProtKB-KW"/>
</dbReference>
<evidence type="ECO:0000313" key="3">
    <source>
        <dbReference type="EMBL" id="WXG66863.1"/>
    </source>
</evidence>
<dbReference type="InterPro" id="IPR038762">
    <property type="entry name" value="ABM_predict"/>
</dbReference>
<protein>
    <submittedName>
        <fullName evidence="3">Antibiotic biosynthesis monooxygenase</fullName>
    </submittedName>
</protein>
<gene>
    <name evidence="3" type="ORF">WDS16_16475</name>
</gene>
<sequence>MLTAPATAVSIFHREDSREAFAAWAAELQAAAERAPGFDSALVSHPDTTNFEWAAAVSFDSEEHLHAWLDSPERAGLLHQGDAQGHHRISTDLVVIEGSAPSTGVGIIAHDVANGRQDEFLRSQQELVDLSAGFSGFEGAVLLGPGRPSDEVLGDSASRWLSVLRFRTDRQLSAWMQSDVRSAALPELRKQLTGDFSVITHSTPFGSIVRVEDGKTQVTPDWKTAMLVLLVLYPTVMTLSRFVGPLLDDVGSPPWLSMWLSQILSVGLMTYFFMPAVTGWFRRWLDPIDGAPRRVSIVGALVVVVVYGVTLTLFASIKWLQFWDYFD</sequence>
<keyword evidence="1" id="KW-0812">Transmembrane</keyword>
<name>A0ABZ2PID1_9NOCA</name>
<keyword evidence="3" id="KW-0560">Oxidoreductase</keyword>
<dbReference type="EMBL" id="CP147846">
    <property type="protein sequence ID" value="WXG66863.1"/>
    <property type="molecule type" value="Genomic_DNA"/>
</dbReference>
<feature type="transmembrane region" description="Helical" evidence="1">
    <location>
        <begin position="255"/>
        <end position="274"/>
    </location>
</feature>
<feature type="domain" description="ABM" evidence="2">
    <location>
        <begin position="11"/>
        <end position="73"/>
    </location>
</feature>
<dbReference type="RefSeq" id="WP_338886301.1">
    <property type="nucleotide sequence ID" value="NZ_CP147846.1"/>
</dbReference>
<evidence type="ECO:0000256" key="1">
    <source>
        <dbReference type="SAM" id="Phobius"/>
    </source>
</evidence>
<keyword evidence="3" id="KW-0503">Monooxygenase</keyword>
<dbReference type="PANTHER" id="PTHR40057">
    <property type="entry name" value="SLR1162 PROTEIN"/>
    <property type="match status" value="1"/>
</dbReference>
<dbReference type="SUPFAM" id="SSF54909">
    <property type="entry name" value="Dimeric alpha+beta barrel"/>
    <property type="match status" value="2"/>
</dbReference>
<proteinExistence type="predicted"/>
<keyword evidence="4" id="KW-1185">Reference proteome</keyword>
<dbReference type="InterPro" id="IPR007138">
    <property type="entry name" value="ABM_dom"/>
</dbReference>
<feature type="transmembrane region" description="Helical" evidence="1">
    <location>
        <begin position="225"/>
        <end position="243"/>
    </location>
</feature>
<dbReference type="Gene3D" id="3.30.70.100">
    <property type="match status" value="1"/>
</dbReference>
<evidence type="ECO:0000313" key="4">
    <source>
        <dbReference type="Proteomes" id="UP001432000"/>
    </source>
</evidence>
<accession>A0ABZ2PID1</accession>